<sequence>DAIEQAMKNLKTTESKLKTLLMSAINIKETGTLFTTLVEQYKKIPGEWYPKMITNRYAGYKSRSDINYLSALQKILATQKDWHILIDGINSLVDIALSSDEDKIKNQIFLDDKKSGIRGLPFWAAYKKGSKSFIIRMETVKGLASIIKYSKDFNLKKQAFSLILERKIKEKNENIQTFIENFEKEFKDEFKREARTTTDLPPKLVHL</sequence>
<gene>
    <name evidence="1" type="ORF">S01H1_09009</name>
</gene>
<evidence type="ECO:0000313" key="1">
    <source>
        <dbReference type="EMBL" id="GAF80864.1"/>
    </source>
</evidence>
<protein>
    <submittedName>
        <fullName evidence="1">Uncharacterized protein</fullName>
    </submittedName>
</protein>
<dbReference type="EMBL" id="BARS01004611">
    <property type="protein sequence ID" value="GAF80864.1"/>
    <property type="molecule type" value="Genomic_DNA"/>
</dbReference>
<proteinExistence type="predicted"/>
<comment type="caution">
    <text evidence="1">The sequence shown here is derived from an EMBL/GenBank/DDBJ whole genome shotgun (WGS) entry which is preliminary data.</text>
</comment>
<name>X0SIM3_9ZZZZ</name>
<reference evidence="1" key="1">
    <citation type="journal article" date="2014" name="Front. Microbiol.">
        <title>High frequency of phylogenetically diverse reductive dehalogenase-homologous genes in deep subseafloor sedimentary metagenomes.</title>
        <authorList>
            <person name="Kawai M."/>
            <person name="Futagami T."/>
            <person name="Toyoda A."/>
            <person name="Takaki Y."/>
            <person name="Nishi S."/>
            <person name="Hori S."/>
            <person name="Arai W."/>
            <person name="Tsubouchi T."/>
            <person name="Morono Y."/>
            <person name="Uchiyama I."/>
            <person name="Ito T."/>
            <person name="Fujiyama A."/>
            <person name="Inagaki F."/>
            <person name="Takami H."/>
        </authorList>
    </citation>
    <scope>NUCLEOTIDE SEQUENCE</scope>
    <source>
        <strain evidence="1">Expedition CK06-06</strain>
    </source>
</reference>
<dbReference type="AlphaFoldDB" id="X0SIM3"/>
<feature type="non-terminal residue" evidence="1">
    <location>
        <position position="1"/>
    </location>
</feature>
<organism evidence="1">
    <name type="scientific">marine sediment metagenome</name>
    <dbReference type="NCBI Taxonomy" id="412755"/>
    <lineage>
        <taxon>unclassified sequences</taxon>
        <taxon>metagenomes</taxon>
        <taxon>ecological metagenomes</taxon>
    </lineage>
</organism>
<accession>X0SIM3</accession>